<evidence type="ECO:0000256" key="1">
    <source>
        <dbReference type="SAM" id="Phobius"/>
    </source>
</evidence>
<keyword evidence="1" id="KW-0812">Transmembrane</keyword>
<dbReference type="RefSeq" id="WP_147575600.1">
    <property type="nucleotide sequence ID" value="NZ_VOWB01000047.1"/>
</dbReference>
<keyword evidence="1" id="KW-1133">Transmembrane helix</keyword>
<feature type="transmembrane region" description="Helical" evidence="1">
    <location>
        <begin position="187"/>
        <end position="211"/>
    </location>
</feature>
<name>A0A5C7DLI8_9BACT</name>
<evidence type="ECO:0000313" key="2">
    <source>
        <dbReference type="EMBL" id="TXE81657.1"/>
    </source>
</evidence>
<dbReference type="AlphaFoldDB" id="A0A5C7DLI8"/>
<keyword evidence="1" id="KW-0472">Membrane</keyword>
<gene>
    <name evidence="2" type="ORF">FPD46_05040</name>
</gene>
<sequence>MMNKKEYKKTFIPYEKLLYVKFKEKIQEEEILTKCFEELGIKDDFSYKLLYFYEKKYTHAFLLKYQDILNDYDMLIPEPLLFSAYFKANKLEKNLVLIFKEKYIVLIEYNIDLFCDCKSIPIGVFNKNFEEKLKNSYGNIISVDDIDNISSFVKLKSSDLYKKLLDTNDNFKINFSQKRSISFFKSCSFKFIISFILGVFFACMYPLYLFFEFSFIKNETLVLEQSLQEQIQIFKQIKQKQSQKENSIKQQDELKNKIQNLKVFYANSLCYKDFFDFIGILNLHQSYIESLSINNNQFIIEVLKDYDFYDDFKQKQFILKNKEINNGKINLFFEKHI</sequence>
<evidence type="ECO:0000313" key="3">
    <source>
        <dbReference type="Proteomes" id="UP000321310"/>
    </source>
</evidence>
<organism evidence="2 3">
    <name type="scientific">Campylobacter peloridis</name>
    <dbReference type="NCBI Taxonomy" id="488546"/>
    <lineage>
        <taxon>Bacteria</taxon>
        <taxon>Pseudomonadati</taxon>
        <taxon>Campylobacterota</taxon>
        <taxon>Epsilonproteobacteria</taxon>
        <taxon>Campylobacterales</taxon>
        <taxon>Campylobacteraceae</taxon>
        <taxon>Campylobacter</taxon>
    </lineage>
</organism>
<proteinExistence type="predicted"/>
<dbReference type="Proteomes" id="UP000321310">
    <property type="component" value="Unassembled WGS sequence"/>
</dbReference>
<dbReference type="EMBL" id="VOWB01000047">
    <property type="protein sequence ID" value="TXE81657.1"/>
    <property type="molecule type" value="Genomic_DNA"/>
</dbReference>
<reference evidence="2 3" key="1">
    <citation type="submission" date="2019-07" db="EMBL/GenBank/DDBJ databases">
        <title>Rapid identification of Enteric Bacteria from Whole Genome Sequences (WGS) using Average Nucleotide Identity (ANI).</title>
        <authorList>
            <person name="Lane C."/>
        </authorList>
    </citation>
    <scope>NUCLEOTIDE SEQUENCE [LARGE SCALE GENOMIC DNA]</scope>
    <source>
        <strain evidence="2 3">2016D-0250</strain>
    </source>
</reference>
<protein>
    <submittedName>
        <fullName evidence="2">Uncharacterized protein</fullName>
    </submittedName>
</protein>
<accession>A0A5C7DLI8</accession>
<comment type="caution">
    <text evidence="2">The sequence shown here is derived from an EMBL/GenBank/DDBJ whole genome shotgun (WGS) entry which is preliminary data.</text>
</comment>